<evidence type="ECO:0000256" key="8">
    <source>
        <dbReference type="ARBA" id="ARBA00022801"/>
    </source>
</evidence>
<dbReference type="SUPFAM" id="SSF54211">
    <property type="entry name" value="Ribosomal protein S5 domain 2-like"/>
    <property type="match status" value="2"/>
</dbReference>
<proteinExistence type="predicted"/>
<dbReference type="GO" id="GO:0009245">
    <property type="term" value="P:lipid A biosynthetic process"/>
    <property type="evidence" value="ECO:0007669"/>
    <property type="project" value="UniProtKB-KW"/>
</dbReference>
<evidence type="ECO:0000256" key="6">
    <source>
        <dbReference type="ARBA" id="ARBA00022556"/>
    </source>
</evidence>
<evidence type="ECO:0000313" key="13">
    <source>
        <dbReference type="Proteomes" id="UP000321353"/>
    </source>
</evidence>
<dbReference type="KEGG" id="smam:Mal15_17530"/>
<dbReference type="InterPro" id="IPR020568">
    <property type="entry name" value="Ribosomal_Su5_D2-typ_SF"/>
</dbReference>
<dbReference type="Gene3D" id="3.30.1700.10">
    <property type="entry name" value="lpxc deacetylase, domain 2"/>
    <property type="match status" value="1"/>
</dbReference>
<dbReference type="InterPro" id="IPR004463">
    <property type="entry name" value="UDP-acyl_GlcNac_deAcase"/>
</dbReference>
<dbReference type="RefSeq" id="WP_147867356.1">
    <property type="nucleotide sequence ID" value="NZ_CP036264.1"/>
</dbReference>
<dbReference type="GO" id="GO:0046872">
    <property type="term" value="F:metal ion binding"/>
    <property type="evidence" value="ECO:0007669"/>
    <property type="project" value="UniProtKB-KW"/>
</dbReference>
<comment type="cofactor">
    <cofactor evidence="1">
        <name>Zn(2+)</name>
        <dbReference type="ChEBI" id="CHEBI:29105"/>
    </cofactor>
</comment>
<dbReference type="Gene3D" id="3.30.230.20">
    <property type="entry name" value="lpxc deacetylase, domain 1"/>
    <property type="match status" value="1"/>
</dbReference>
<evidence type="ECO:0000256" key="3">
    <source>
        <dbReference type="ARBA" id="ARBA00005002"/>
    </source>
</evidence>
<keyword evidence="8 12" id="KW-0378">Hydrolase</keyword>
<keyword evidence="10" id="KW-0443">Lipid metabolism</keyword>
<dbReference type="UniPathway" id="UPA00359">
    <property type="reaction ID" value="UER00478"/>
</dbReference>
<evidence type="ECO:0000256" key="1">
    <source>
        <dbReference type="ARBA" id="ARBA00001947"/>
    </source>
</evidence>
<dbReference type="GO" id="GO:0103117">
    <property type="term" value="F:UDP-3-O-acyl-N-acetylglucosamine deacetylase activity"/>
    <property type="evidence" value="ECO:0007669"/>
    <property type="project" value="UniProtKB-EC"/>
</dbReference>
<reference evidence="12 13" key="1">
    <citation type="submission" date="2019-02" db="EMBL/GenBank/DDBJ databases">
        <title>Planctomycetal bacteria perform biofilm scaping via a novel small molecule.</title>
        <authorList>
            <person name="Jeske O."/>
            <person name="Boedeker C."/>
            <person name="Wiegand S."/>
            <person name="Breitling P."/>
            <person name="Kallscheuer N."/>
            <person name="Jogler M."/>
            <person name="Rohde M."/>
            <person name="Petersen J."/>
            <person name="Medema M.H."/>
            <person name="Surup F."/>
            <person name="Jogler C."/>
        </authorList>
    </citation>
    <scope>NUCLEOTIDE SEQUENCE [LARGE SCALE GENOMIC DNA]</scope>
    <source>
        <strain evidence="12 13">Mal15</strain>
    </source>
</reference>
<keyword evidence="9" id="KW-0862">Zinc</keyword>
<evidence type="ECO:0000256" key="2">
    <source>
        <dbReference type="ARBA" id="ARBA00002923"/>
    </source>
</evidence>
<dbReference type="PANTHER" id="PTHR33694">
    <property type="entry name" value="UDP-3-O-ACYL-N-ACETYLGLUCOSAMINE DEACETYLASE 1, MITOCHONDRIAL-RELATED"/>
    <property type="match status" value="1"/>
</dbReference>
<dbReference type="PANTHER" id="PTHR33694:SF1">
    <property type="entry name" value="UDP-3-O-ACYL-N-ACETYLGLUCOSAMINE DEACETYLASE 1, MITOCHONDRIAL-RELATED"/>
    <property type="match status" value="1"/>
</dbReference>
<evidence type="ECO:0000256" key="4">
    <source>
        <dbReference type="ARBA" id="ARBA00012745"/>
    </source>
</evidence>
<keyword evidence="6" id="KW-0441">Lipid A biosynthesis</keyword>
<protein>
    <recommendedName>
        <fullName evidence="4">UDP-3-O-acyl-N-acetylglucosamine deacetylase</fullName>
        <ecNumber evidence="4">3.5.1.108</ecNumber>
    </recommendedName>
</protein>
<name>A0A5B9MCG7_9BACT</name>
<dbReference type="EC" id="3.5.1.108" evidence="4"/>
<dbReference type="GO" id="GO:0016020">
    <property type="term" value="C:membrane"/>
    <property type="evidence" value="ECO:0007669"/>
    <property type="project" value="GOC"/>
</dbReference>
<dbReference type="InterPro" id="IPR011334">
    <property type="entry name" value="UDP-acyl_GlcNac_deAcase_C"/>
</dbReference>
<dbReference type="InterPro" id="IPR015870">
    <property type="entry name" value="UDP-acyl_N-AcGlcN_deAcase_N"/>
</dbReference>
<comment type="catalytic activity">
    <reaction evidence="11">
        <text>a UDP-3-O-[(3R)-3-hydroxyacyl]-N-acetyl-alpha-D-glucosamine + H2O = a UDP-3-O-[(3R)-3-hydroxyacyl]-alpha-D-glucosamine + acetate</text>
        <dbReference type="Rhea" id="RHEA:67816"/>
        <dbReference type="ChEBI" id="CHEBI:15377"/>
        <dbReference type="ChEBI" id="CHEBI:30089"/>
        <dbReference type="ChEBI" id="CHEBI:137740"/>
        <dbReference type="ChEBI" id="CHEBI:173225"/>
        <dbReference type="EC" id="3.5.1.108"/>
    </reaction>
</comment>
<evidence type="ECO:0000313" key="12">
    <source>
        <dbReference type="EMBL" id="QEF97710.1"/>
    </source>
</evidence>
<keyword evidence="7" id="KW-0479">Metal-binding</keyword>
<evidence type="ECO:0000256" key="9">
    <source>
        <dbReference type="ARBA" id="ARBA00022833"/>
    </source>
</evidence>
<gene>
    <name evidence="12" type="primary">lpxC</name>
    <name evidence="12" type="ORF">Mal15_17530</name>
</gene>
<evidence type="ECO:0000256" key="7">
    <source>
        <dbReference type="ARBA" id="ARBA00022723"/>
    </source>
</evidence>
<dbReference type="Proteomes" id="UP000321353">
    <property type="component" value="Chromosome"/>
</dbReference>
<comment type="pathway">
    <text evidence="3">Glycolipid biosynthesis; lipid IV(A) biosynthesis; lipid IV(A) from (3R)-3-hydroxytetradecanoyl-[acyl-carrier-protein] and UDP-N-acetyl-alpha-D-glucosamine: step 2/6.</text>
</comment>
<dbReference type="EMBL" id="CP036264">
    <property type="protein sequence ID" value="QEF97710.1"/>
    <property type="molecule type" value="Genomic_DNA"/>
</dbReference>
<keyword evidence="5" id="KW-0444">Lipid biosynthesis</keyword>
<evidence type="ECO:0000256" key="10">
    <source>
        <dbReference type="ARBA" id="ARBA00023098"/>
    </source>
</evidence>
<keyword evidence="13" id="KW-1185">Reference proteome</keyword>
<comment type="function">
    <text evidence="2">Catalyzes the hydrolysis of UDP-3-O-myristoyl-N-acetylglucosamine to form UDP-3-O-myristoylglucosamine and acetate, the committed step in lipid A biosynthesis.</text>
</comment>
<evidence type="ECO:0000256" key="5">
    <source>
        <dbReference type="ARBA" id="ARBA00022516"/>
    </source>
</evidence>
<evidence type="ECO:0000256" key="11">
    <source>
        <dbReference type="ARBA" id="ARBA00024535"/>
    </source>
</evidence>
<dbReference type="Pfam" id="PF03331">
    <property type="entry name" value="LpxC"/>
    <property type="match status" value="1"/>
</dbReference>
<sequence>MKLSRNQHSIASSCRLSGRGYWTAKEVDVVMHPAPVNTGITLVRSDLPGQPSCPAHVSQRTDAQLRTNVACGSAEFEMIEHLMAALYAMEIDNCVVEISGKELPGLDGSSKPYIDALAGAGLVIQAGERRRLVIDQVITLHEGSSWISASPVPTGVSHFGYQLVFDQEGEISNQCYGFPCTPTRFSRDVAPARTFVTESQAKSLHARGVAKHVSYQDLLVFGDDGPIENEVRFKNECARHKALDLVGDLALVGVELVGKFISYRGGHRLNGRMAKALHELATLSRSRDQVSSFCDRRRAA</sequence>
<accession>A0A5B9MCG7</accession>
<organism evidence="12 13">
    <name type="scientific">Stieleria maiorica</name>
    <dbReference type="NCBI Taxonomy" id="2795974"/>
    <lineage>
        <taxon>Bacteria</taxon>
        <taxon>Pseudomonadati</taxon>
        <taxon>Planctomycetota</taxon>
        <taxon>Planctomycetia</taxon>
        <taxon>Pirellulales</taxon>
        <taxon>Pirellulaceae</taxon>
        <taxon>Stieleria</taxon>
    </lineage>
</organism>
<dbReference type="AlphaFoldDB" id="A0A5B9MCG7"/>